<dbReference type="RefSeq" id="WP_206592220.1">
    <property type="nucleotide sequence ID" value="NZ_JAFKCS010000001.1"/>
</dbReference>
<proteinExistence type="predicted"/>
<gene>
    <name evidence="2" type="ORF">J0A65_00875</name>
</gene>
<evidence type="ECO:0000313" key="2">
    <source>
        <dbReference type="EMBL" id="MBN7818392.1"/>
    </source>
</evidence>
<protein>
    <submittedName>
        <fullName evidence="2">Uncharacterized protein</fullName>
    </submittedName>
</protein>
<evidence type="ECO:0000256" key="1">
    <source>
        <dbReference type="SAM" id="MobiDB-lite"/>
    </source>
</evidence>
<name>A0ABS3CMQ5_9ALTE</name>
<sequence length="61" mass="6643">MTEQIPTHPFKATAPLHSPLGQANPSDVSPHWPKALVQSAVFLKKSQPADIVEIVMDSKQP</sequence>
<organism evidence="2 3">
    <name type="scientific">Bowmanella yangjiangensis</name>
    <dbReference type="NCBI Taxonomy" id="2811230"/>
    <lineage>
        <taxon>Bacteria</taxon>
        <taxon>Pseudomonadati</taxon>
        <taxon>Pseudomonadota</taxon>
        <taxon>Gammaproteobacteria</taxon>
        <taxon>Alteromonadales</taxon>
        <taxon>Alteromonadaceae</taxon>
        <taxon>Bowmanella</taxon>
    </lineage>
</organism>
<reference evidence="2 3" key="1">
    <citation type="submission" date="2021-03" db="EMBL/GenBank/DDBJ databases">
        <title>novel species isolated from a fishpond in China.</title>
        <authorList>
            <person name="Lu H."/>
            <person name="Cai Z."/>
        </authorList>
    </citation>
    <scope>NUCLEOTIDE SEQUENCE [LARGE SCALE GENOMIC DNA]</scope>
    <source>
        <strain evidence="2 3">Y57</strain>
    </source>
</reference>
<dbReference type="EMBL" id="JAFKCS010000001">
    <property type="protein sequence ID" value="MBN7818392.1"/>
    <property type="molecule type" value="Genomic_DNA"/>
</dbReference>
<keyword evidence="3" id="KW-1185">Reference proteome</keyword>
<dbReference type="Proteomes" id="UP000663992">
    <property type="component" value="Unassembled WGS sequence"/>
</dbReference>
<evidence type="ECO:0000313" key="3">
    <source>
        <dbReference type="Proteomes" id="UP000663992"/>
    </source>
</evidence>
<comment type="caution">
    <text evidence="2">The sequence shown here is derived from an EMBL/GenBank/DDBJ whole genome shotgun (WGS) entry which is preliminary data.</text>
</comment>
<accession>A0ABS3CMQ5</accession>
<feature type="region of interest" description="Disordered" evidence="1">
    <location>
        <begin position="1"/>
        <end position="31"/>
    </location>
</feature>